<dbReference type="Proteomes" id="UP000224832">
    <property type="component" value="Segment"/>
</dbReference>
<sequence length="275" mass="30772">MSDVLEPFYRTGRTTRALHYVAMCAVEGQKIAFHCPNKESTSLSVQAFMGLLCASFVRYEAKQLDKGYLFGTHEITVIDDVGRSRGSVAFFTYRNGSLGPDGNHRELSEFKNVFDPSCFEQDPRLRKILYAYHAFDDQNETTTPRNVRNAMSAQKGLRGNSSIRDDGAYWERRIVRKLAEAGVKDVVPGKNKVDDIGYGHRFSIPFNAATSLSIPDEAAKGEYLPDWQACLGISNEPPVHEALSNFSEDQTENNAVCVIRAIVTSIRARIFKAFP</sequence>
<accession>A0A0U3ECQ6</accession>
<keyword evidence="2" id="KW-1185">Reference proteome</keyword>
<protein>
    <submittedName>
        <fullName evidence="1">Uncharacterized protein</fullName>
    </submittedName>
</protein>
<dbReference type="EMBL" id="KU245542">
    <property type="protein sequence ID" value="ALT58052.1"/>
    <property type="molecule type" value="Genomic_DNA"/>
</dbReference>
<name>A0A0U3ECQ6_9CAUD</name>
<evidence type="ECO:0000313" key="2">
    <source>
        <dbReference type="Proteomes" id="UP000224832"/>
    </source>
</evidence>
<proteinExistence type="predicted"/>
<dbReference type="OrthoDB" id="41585at10239"/>
<evidence type="ECO:0000313" key="1">
    <source>
        <dbReference type="EMBL" id="ALT58052.1"/>
    </source>
</evidence>
<organism evidence="1 2">
    <name type="scientific">Pseudomonas phage SM1</name>
    <dbReference type="NCBI Taxonomy" id="1772332"/>
    <lineage>
        <taxon>Viruses</taxon>
        <taxon>Duplodnaviria</taxon>
        <taxon>Heunggongvirae</taxon>
        <taxon>Uroviricota</taxon>
        <taxon>Caudoviricetes</taxon>
        <taxon>Samunavirus</taxon>
        <taxon>Samunavirus SM1</taxon>
    </lineage>
</organism>
<gene>
    <name evidence="1" type="ORF">SM1_060</name>
</gene>
<reference evidence="1 2" key="1">
    <citation type="submission" date="2015-12" db="EMBL/GenBank/DDBJ databases">
        <title>In silico genomic study of Pseudomonas phage SM1.</title>
        <authorList>
            <person name="Zawawi N.A.M."/>
            <person name="Mat-Arip Y."/>
            <person name="Wan-Jauhari W.K."/>
            <person name="Fauzi A.A."/>
            <person name="Yee F.J."/>
        </authorList>
    </citation>
    <scope>NUCLEOTIDE SEQUENCE [LARGE SCALE GENOMIC DNA]</scope>
</reference>